<feature type="compositionally biased region" description="Basic and acidic residues" evidence="1">
    <location>
        <begin position="196"/>
        <end position="208"/>
    </location>
</feature>
<proteinExistence type="predicted"/>
<evidence type="ECO:0000313" key="2">
    <source>
        <dbReference type="EMBL" id="AWP04542.1"/>
    </source>
</evidence>
<feature type="region of interest" description="Disordered" evidence="1">
    <location>
        <begin position="142"/>
        <end position="208"/>
    </location>
</feature>
<evidence type="ECO:0000313" key="3">
    <source>
        <dbReference type="Proteomes" id="UP000246464"/>
    </source>
</evidence>
<gene>
    <name evidence="2" type="ORF">SMAX5B_006521</name>
</gene>
<protein>
    <submittedName>
        <fullName evidence="2">Uncharacterized protein</fullName>
    </submittedName>
</protein>
<sequence length="208" mass="23352">MLLNHKSARQTVTVRRTTMEVFGLRRTQSLRSLSGVQERSWVLPASTCWNRKSVSQLVQHYQGCADIRSIEKVERNLQGSESCVDSRRGRAGRRESVDLWGWGGSSNLSRSRSMDFLPQKESSGTRALCALFESKATLQQSIHSSPRLDYQSAAGSRTRGDCPLQDHRSHNSPLKDVIQGTSQAERGKGMNGLQESEDKMLRYSHGEQ</sequence>
<name>A0A2U9BM84_SCOMX</name>
<dbReference type="AlphaFoldDB" id="A0A2U9BM84"/>
<evidence type="ECO:0000256" key="1">
    <source>
        <dbReference type="SAM" id="MobiDB-lite"/>
    </source>
</evidence>
<feature type="compositionally biased region" description="Basic and acidic residues" evidence="1">
    <location>
        <begin position="158"/>
        <end position="169"/>
    </location>
</feature>
<keyword evidence="3" id="KW-1185">Reference proteome</keyword>
<accession>A0A2U9BM84</accession>
<dbReference type="STRING" id="52904.ENSSMAP00000021763"/>
<dbReference type="EMBL" id="CP026249">
    <property type="protein sequence ID" value="AWP04542.1"/>
    <property type="molecule type" value="Genomic_DNA"/>
</dbReference>
<organism evidence="2 3">
    <name type="scientific">Scophthalmus maximus</name>
    <name type="common">Turbot</name>
    <name type="synonym">Psetta maxima</name>
    <dbReference type="NCBI Taxonomy" id="52904"/>
    <lineage>
        <taxon>Eukaryota</taxon>
        <taxon>Metazoa</taxon>
        <taxon>Chordata</taxon>
        <taxon>Craniata</taxon>
        <taxon>Vertebrata</taxon>
        <taxon>Euteleostomi</taxon>
        <taxon>Actinopterygii</taxon>
        <taxon>Neopterygii</taxon>
        <taxon>Teleostei</taxon>
        <taxon>Neoteleostei</taxon>
        <taxon>Acanthomorphata</taxon>
        <taxon>Carangaria</taxon>
        <taxon>Pleuronectiformes</taxon>
        <taxon>Pleuronectoidei</taxon>
        <taxon>Scophthalmidae</taxon>
        <taxon>Scophthalmus</taxon>
    </lineage>
</organism>
<reference evidence="2 3" key="1">
    <citation type="submission" date="2017-12" db="EMBL/GenBank/DDBJ databases">
        <title>Integrating genomic resources of turbot (Scophthalmus maximus) in depth evaluation of genetic and physical mapping variation across individuals.</title>
        <authorList>
            <person name="Martinez P."/>
        </authorList>
    </citation>
    <scope>NUCLEOTIDE SEQUENCE [LARGE SCALE GENOMIC DNA]</scope>
</reference>
<dbReference type="Proteomes" id="UP000246464">
    <property type="component" value="Chromosome 7"/>
</dbReference>